<evidence type="ECO:0000256" key="5">
    <source>
        <dbReference type="ARBA" id="ARBA00022679"/>
    </source>
</evidence>
<dbReference type="InterPro" id="IPR004358">
    <property type="entry name" value="Sig_transdc_His_kin-like_C"/>
</dbReference>
<comment type="function">
    <text evidence="8">Involved in the transmission of sensory signals from the chemoreceptors to the flagellar motors. CheA is autophosphorylated; it can transfer its phosphate group to either CheB or CheY.</text>
</comment>
<dbReference type="PANTHER" id="PTHR43395">
    <property type="entry name" value="SENSOR HISTIDINE KINASE CHEA"/>
    <property type="match status" value="1"/>
</dbReference>
<dbReference type="SUPFAM" id="SSF47226">
    <property type="entry name" value="Histidine-containing phosphotransfer domain, HPT domain"/>
    <property type="match status" value="1"/>
</dbReference>
<evidence type="ECO:0000259" key="11">
    <source>
        <dbReference type="PROSITE" id="PS50109"/>
    </source>
</evidence>
<dbReference type="CDD" id="cd00088">
    <property type="entry name" value="HPT"/>
    <property type="match status" value="1"/>
</dbReference>
<evidence type="ECO:0000256" key="1">
    <source>
        <dbReference type="ARBA" id="ARBA00000085"/>
    </source>
</evidence>
<protein>
    <recommendedName>
        <fullName evidence="3">Chemotaxis protein CheA</fullName>
        <ecNumber evidence="2">2.7.13.3</ecNumber>
    </recommendedName>
</protein>
<dbReference type="InterPro" id="IPR005467">
    <property type="entry name" value="His_kinase_dom"/>
</dbReference>
<evidence type="ECO:0000259" key="13">
    <source>
        <dbReference type="PROSITE" id="PS50894"/>
    </source>
</evidence>
<dbReference type="Pfam" id="PF01627">
    <property type="entry name" value="Hpt"/>
    <property type="match status" value="1"/>
</dbReference>
<keyword evidence="4 9" id="KW-0597">Phosphoprotein</keyword>
<proteinExistence type="predicted"/>
<evidence type="ECO:0000256" key="2">
    <source>
        <dbReference type="ARBA" id="ARBA00012438"/>
    </source>
</evidence>
<dbReference type="FunFam" id="3.30.565.10:FF:000016">
    <property type="entry name" value="Chemotaxis protein CheA, putative"/>
    <property type="match status" value="1"/>
</dbReference>
<dbReference type="InterPro" id="IPR002545">
    <property type="entry name" value="CheW-lke_dom"/>
</dbReference>
<feature type="region of interest" description="Disordered" evidence="10">
    <location>
        <begin position="554"/>
        <end position="579"/>
    </location>
</feature>
<dbReference type="PROSITE" id="PS50894">
    <property type="entry name" value="HPT"/>
    <property type="match status" value="1"/>
</dbReference>
<dbReference type="PRINTS" id="PR00344">
    <property type="entry name" value="BCTRLSENSOR"/>
</dbReference>
<dbReference type="InterPro" id="IPR008207">
    <property type="entry name" value="Sig_transdc_His_kin_Hpt_dom"/>
</dbReference>
<evidence type="ECO:0000313" key="14">
    <source>
        <dbReference type="EMBL" id="GEO79902.1"/>
    </source>
</evidence>
<dbReference type="Gene3D" id="1.20.120.160">
    <property type="entry name" value="HPT domain"/>
    <property type="match status" value="1"/>
</dbReference>
<dbReference type="SUPFAM" id="SSF55874">
    <property type="entry name" value="ATPase domain of HSP90 chaperone/DNA topoisomerase II/histidine kinase"/>
    <property type="match status" value="1"/>
</dbReference>
<evidence type="ECO:0000256" key="10">
    <source>
        <dbReference type="SAM" id="MobiDB-lite"/>
    </source>
</evidence>
<dbReference type="Pfam" id="PF02518">
    <property type="entry name" value="HATPase_c"/>
    <property type="match status" value="1"/>
</dbReference>
<dbReference type="InterPro" id="IPR051315">
    <property type="entry name" value="Bact_Chemotaxis_CheA"/>
</dbReference>
<evidence type="ECO:0000256" key="3">
    <source>
        <dbReference type="ARBA" id="ARBA00021495"/>
    </source>
</evidence>
<dbReference type="EC" id="2.7.13.3" evidence="2"/>
<dbReference type="EMBL" id="BJZO01000001">
    <property type="protein sequence ID" value="GEO79902.1"/>
    <property type="molecule type" value="Genomic_DNA"/>
</dbReference>
<dbReference type="Pfam" id="PF01584">
    <property type="entry name" value="CheW"/>
    <property type="match status" value="1"/>
</dbReference>
<dbReference type="GO" id="GO:0000155">
    <property type="term" value="F:phosphorelay sensor kinase activity"/>
    <property type="evidence" value="ECO:0007669"/>
    <property type="project" value="InterPro"/>
</dbReference>
<dbReference type="InterPro" id="IPR036641">
    <property type="entry name" value="HPT_dom_sf"/>
</dbReference>
<evidence type="ECO:0000259" key="12">
    <source>
        <dbReference type="PROSITE" id="PS50851"/>
    </source>
</evidence>
<dbReference type="RefSeq" id="WP_147161975.1">
    <property type="nucleotide sequence ID" value="NZ_BJZO01000001.1"/>
</dbReference>
<dbReference type="OrthoDB" id="9803176at2"/>
<feature type="domain" description="CheW-like" evidence="12">
    <location>
        <begin position="861"/>
        <end position="999"/>
    </location>
</feature>
<accession>A0A512H361</accession>
<dbReference type="SMART" id="SM00073">
    <property type="entry name" value="HPT"/>
    <property type="match status" value="1"/>
</dbReference>
<dbReference type="SMART" id="SM00260">
    <property type="entry name" value="CheW"/>
    <property type="match status" value="1"/>
</dbReference>
<keyword evidence="7" id="KW-0902">Two-component regulatory system</keyword>
<dbReference type="InterPro" id="IPR036061">
    <property type="entry name" value="CheW-like_dom_sf"/>
</dbReference>
<evidence type="ECO:0000256" key="8">
    <source>
        <dbReference type="ARBA" id="ARBA00035100"/>
    </source>
</evidence>
<evidence type="ECO:0000256" key="4">
    <source>
        <dbReference type="ARBA" id="ARBA00022553"/>
    </source>
</evidence>
<name>A0A512H361_9PROT</name>
<dbReference type="InterPro" id="IPR003594">
    <property type="entry name" value="HATPase_dom"/>
</dbReference>
<keyword evidence="5" id="KW-0808">Transferase</keyword>
<keyword evidence="6" id="KW-0418">Kinase</keyword>
<sequence>MSDMADMLWQEFGVETEEHFELIEPLLVAADSRPVTGDEIAQLFRSFHSVKGLSRAMDLAGMERLAHVAEDLLGLVREGQRPLDGPAIALLLAALDALKVLRETAITSRADAPPPSDLVEELARACEGGAPTTPAPAAPAAPASVPSQAAPAAPAPAAAPPPVPPDPPAEAPLALGADPEMLTFYAEMMEEHLPVLARAVVNAGGDAEARARALESIEVLHHASLAMGFEGTAGHLADMRAVLAAPTPAPDRHLLTDSLGHIRAHLELIAREMPGGGAPSQALAERLRIALQTELHSLVEGALGVLARFGAGGPGEAPGDGGAGLAPESDDVLAEEMARLARSVCTFFLFLDLSQAAKLLLMVEDVYTRVARSELFVHPEILALTNEVFQRVTELADDTGRSGDFPDQVVDGLLARFRESLLASTRAGEDTPPVMALKAVLAQYDINDSLVEILSVQNIHDLVSAVEQGRHQIYEILADLEGDERLAMAFVEWLKAQCTPITNRTVFKGEGTWFEFLVVSSAPPPAVEEGIKALDPEGRRLRIRPCLIRPEAPAATAAARPAARPPEEAPAAQPSGRAAGVMRVRGETVDHLMAQVGELVTLGNMMRTATRGAGAAQALRRLGEAIRASSLAGGPALGWLETLEGAWAGLEACEEQLGSAVVRLEEATLDLRVVALETVFNRFPRVVRDVAQSCGKQVRLETEGAEVRIDKGMLDLLMDPLMHMVRNAIDHGIERPDERAARGKPVPATVRLSALSRGNRVEIRITDDGRGLDLARIRERAVERGLVSAADAPHLDDEAVSAFIFDPGFSTAETVSALSGRGVGMDVVRSNVQRLGGTMTIETRAGQGSTFILVLPLSAAIQKVLLVEAGGRTLAIPERFLAEIHQIRPEETQTVRGRPAILLRQATMPIFSLSDLLGFSSETATTPGSFSQRPLVILHNGRHRLGLAVDRLHRRQDLFVKEIPPVLAAIPGIGGASIAGDGTVVLILDGDDLFRLAEGRAETGIRKGDKGKTQQTEGIGHPA</sequence>
<dbReference type="Gene3D" id="3.30.565.10">
    <property type="entry name" value="Histidine kinase-like ATPase, C-terminal domain"/>
    <property type="match status" value="1"/>
</dbReference>
<dbReference type="GO" id="GO:0005737">
    <property type="term" value="C:cytoplasm"/>
    <property type="evidence" value="ECO:0007669"/>
    <property type="project" value="InterPro"/>
</dbReference>
<comment type="caution">
    <text evidence="14">The sequence shown here is derived from an EMBL/GenBank/DDBJ whole genome shotgun (WGS) entry which is preliminary data.</text>
</comment>
<feature type="region of interest" description="Disordered" evidence="10">
    <location>
        <begin position="128"/>
        <end position="174"/>
    </location>
</feature>
<dbReference type="AlphaFoldDB" id="A0A512H361"/>
<evidence type="ECO:0000313" key="15">
    <source>
        <dbReference type="Proteomes" id="UP000321567"/>
    </source>
</evidence>
<feature type="domain" description="Histidine kinase" evidence="11">
    <location>
        <begin position="655"/>
        <end position="859"/>
    </location>
</feature>
<evidence type="ECO:0000256" key="9">
    <source>
        <dbReference type="PROSITE-ProRule" id="PRU00110"/>
    </source>
</evidence>
<dbReference type="SUPFAM" id="SSF50341">
    <property type="entry name" value="CheW-like"/>
    <property type="match status" value="1"/>
</dbReference>
<reference evidence="14 15" key="1">
    <citation type="submission" date="2019-07" db="EMBL/GenBank/DDBJ databases">
        <title>Whole genome shotgun sequence of Rhodospirillum oryzae NBRC 107573.</title>
        <authorList>
            <person name="Hosoyama A."/>
            <person name="Uohara A."/>
            <person name="Ohji S."/>
            <person name="Ichikawa N."/>
        </authorList>
    </citation>
    <scope>NUCLEOTIDE SEQUENCE [LARGE SCALE GENOMIC DNA]</scope>
    <source>
        <strain evidence="14 15">NBRC 107573</strain>
    </source>
</reference>
<feature type="compositionally biased region" description="Pro residues" evidence="10">
    <location>
        <begin position="153"/>
        <end position="170"/>
    </location>
</feature>
<comment type="catalytic activity">
    <reaction evidence="1">
        <text>ATP + protein L-histidine = ADP + protein N-phospho-L-histidine.</text>
        <dbReference type="EC" id="2.7.13.3"/>
    </reaction>
</comment>
<dbReference type="SMART" id="SM01231">
    <property type="entry name" value="H-kinase_dim"/>
    <property type="match status" value="1"/>
</dbReference>
<keyword evidence="15" id="KW-1185">Reference proteome</keyword>
<feature type="modified residue" description="Phosphohistidine" evidence="9">
    <location>
        <position position="48"/>
    </location>
</feature>
<gene>
    <name evidence="14" type="ORF">ROR02_00330</name>
</gene>
<dbReference type="Gene3D" id="2.30.30.40">
    <property type="entry name" value="SH3 Domains"/>
    <property type="match status" value="1"/>
</dbReference>
<dbReference type="InterPro" id="IPR036890">
    <property type="entry name" value="HATPase_C_sf"/>
</dbReference>
<feature type="domain" description="HPt" evidence="13">
    <location>
        <begin position="1"/>
        <end position="105"/>
    </location>
</feature>
<dbReference type="SMART" id="SM00387">
    <property type="entry name" value="HATPase_c"/>
    <property type="match status" value="1"/>
</dbReference>
<dbReference type="PANTHER" id="PTHR43395:SF8">
    <property type="entry name" value="HISTIDINE KINASE"/>
    <property type="match status" value="1"/>
</dbReference>
<organism evidence="14 15">
    <name type="scientific">Pararhodospirillum oryzae</name>
    <dbReference type="NCBI Taxonomy" id="478448"/>
    <lineage>
        <taxon>Bacteria</taxon>
        <taxon>Pseudomonadati</taxon>
        <taxon>Pseudomonadota</taxon>
        <taxon>Alphaproteobacteria</taxon>
        <taxon>Rhodospirillales</taxon>
        <taxon>Rhodospirillaceae</taxon>
        <taxon>Pararhodospirillum</taxon>
    </lineage>
</organism>
<dbReference type="PROSITE" id="PS50851">
    <property type="entry name" value="CHEW"/>
    <property type="match status" value="1"/>
</dbReference>
<feature type="compositionally biased region" description="Low complexity" evidence="10">
    <location>
        <begin position="140"/>
        <end position="152"/>
    </location>
</feature>
<dbReference type="GO" id="GO:0006935">
    <property type="term" value="P:chemotaxis"/>
    <property type="evidence" value="ECO:0007669"/>
    <property type="project" value="InterPro"/>
</dbReference>
<dbReference type="CDD" id="cd16916">
    <property type="entry name" value="HATPase_CheA-like"/>
    <property type="match status" value="1"/>
</dbReference>
<dbReference type="Proteomes" id="UP000321567">
    <property type="component" value="Unassembled WGS sequence"/>
</dbReference>
<dbReference type="InterPro" id="IPR004105">
    <property type="entry name" value="CheA-like_dim"/>
</dbReference>
<evidence type="ECO:0000256" key="7">
    <source>
        <dbReference type="ARBA" id="ARBA00023012"/>
    </source>
</evidence>
<dbReference type="PROSITE" id="PS50109">
    <property type="entry name" value="HIS_KIN"/>
    <property type="match status" value="1"/>
</dbReference>
<evidence type="ECO:0000256" key="6">
    <source>
        <dbReference type="ARBA" id="ARBA00022777"/>
    </source>
</evidence>